<comment type="caution">
    <text evidence="2">The sequence shown here is derived from an EMBL/GenBank/DDBJ whole genome shotgun (WGS) entry which is preliminary data.</text>
</comment>
<proteinExistence type="predicted"/>
<protein>
    <submittedName>
        <fullName evidence="2">Uncharacterized protein</fullName>
    </submittedName>
</protein>
<accession>A0A699RJV6</accession>
<gene>
    <name evidence="2" type="ORF">Tci_857678</name>
</gene>
<evidence type="ECO:0000313" key="2">
    <source>
        <dbReference type="EMBL" id="GFC85708.1"/>
    </source>
</evidence>
<evidence type="ECO:0000256" key="1">
    <source>
        <dbReference type="SAM" id="MobiDB-lite"/>
    </source>
</evidence>
<sequence length="106" mass="11763">DDEDDDDQDDNNDDNDDQDDDNADDEDDDGQDDDNEQTESNNDEGRDNEMTDASLANVYPNSDIGIYSILVLNTELISLVDVPVTTNLEMPPSFITTLPPPPIPLF</sequence>
<dbReference type="EMBL" id="BKCJ011101457">
    <property type="protein sequence ID" value="GFC85708.1"/>
    <property type="molecule type" value="Genomic_DNA"/>
</dbReference>
<feature type="non-terminal residue" evidence="2">
    <location>
        <position position="1"/>
    </location>
</feature>
<name>A0A699RJV6_TANCI</name>
<organism evidence="2">
    <name type="scientific">Tanacetum cinerariifolium</name>
    <name type="common">Dalmatian daisy</name>
    <name type="synonym">Chrysanthemum cinerariifolium</name>
    <dbReference type="NCBI Taxonomy" id="118510"/>
    <lineage>
        <taxon>Eukaryota</taxon>
        <taxon>Viridiplantae</taxon>
        <taxon>Streptophyta</taxon>
        <taxon>Embryophyta</taxon>
        <taxon>Tracheophyta</taxon>
        <taxon>Spermatophyta</taxon>
        <taxon>Magnoliopsida</taxon>
        <taxon>eudicotyledons</taxon>
        <taxon>Gunneridae</taxon>
        <taxon>Pentapetalae</taxon>
        <taxon>asterids</taxon>
        <taxon>campanulids</taxon>
        <taxon>Asterales</taxon>
        <taxon>Asteraceae</taxon>
        <taxon>Asteroideae</taxon>
        <taxon>Anthemideae</taxon>
        <taxon>Anthemidinae</taxon>
        <taxon>Tanacetum</taxon>
    </lineage>
</organism>
<reference evidence="2" key="1">
    <citation type="journal article" date="2019" name="Sci. Rep.">
        <title>Draft genome of Tanacetum cinerariifolium, the natural source of mosquito coil.</title>
        <authorList>
            <person name="Yamashiro T."/>
            <person name="Shiraishi A."/>
            <person name="Satake H."/>
            <person name="Nakayama K."/>
        </authorList>
    </citation>
    <scope>NUCLEOTIDE SEQUENCE</scope>
</reference>
<feature type="region of interest" description="Disordered" evidence="1">
    <location>
        <begin position="1"/>
        <end position="60"/>
    </location>
</feature>
<dbReference type="AlphaFoldDB" id="A0A699RJV6"/>
<feature type="compositionally biased region" description="Acidic residues" evidence="1">
    <location>
        <begin position="1"/>
        <end position="37"/>
    </location>
</feature>